<dbReference type="GO" id="GO:0003995">
    <property type="term" value="F:acyl-CoA dehydrogenase activity"/>
    <property type="evidence" value="ECO:0007669"/>
    <property type="project" value="InterPro"/>
</dbReference>
<evidence type="ECO:0000256" key="2">
    <source>
        <dbReference type="ARBA" id="ARBA00009347"/>
    </source>
</evidence>
<dbReference type="GO" id="GO:0050660">
    <property type="term" value="F:flavin adenine dinucleotide binding"/>
    <property type="evidence" value="ECO:0007669"/>
    <property type="project" value="InterPro"/>
</dbReference>
<dbReference type="FunFam" id="2.40.110.10:FF:000002">
    <property type="entry name" value="Acyl-CoA dehydrogenase fadE12"/>
    <property type="match status" value="1"/>
</dbReference>
<keyword evidence="11" id="KW-1185">Reference proteome</keyword>
<dbReference type="SUPFAM" id="SSF56645">
    <property type="entry name" value="Acyl-CoA dehydrogenase NM domain-like"/>
    <property type="match status" value="1"/>
</dbReference>
<dbReference type="AlphaFoldDB" id="A0A4Y8UIS8"/>
<dbReference type="InterPro" id="IPR037069">
    <property type="entry name" value="AcylCoA_DH/ox_N_sf"/>
</dbReference>
<dbReference type="EMBL" id="SPIA01000004">
    <property type="protein sequence ID" value="TFH67203.1"/>
    <property type="molecule type" value="Genomic_DNA"/>
</dbReference>
<dbReference type="Pfam" id="PF02771">
    <property type="entry name" value="Acyl-CoA_dh_N"/>
    <property type="match status" value="1"/>
</dbReference>
<feature type="domain" description="Acyl-CoA oxidase/dehydrogenase middle" evidence="8">
    <location>
        <begin position="125"/>
        <end position="220"/>
    </location>
</feature>
<evidence type="ECO:0000259" key="7">
    <source>
        <dbReference type="Pfam" id="PF00441"/>
    </source>
</evidence>
<dbReference type="PANTHER" id="PTHR43884:SF12">
    <property type="entry name" value="ISOVALERYL-COA DEHYDROGENASE, MITOCHONDRIAL-RELATED"/>
    <property type="match status" value="1"/>
</dbReference>
<feature type="domain" description="Acyl-CoA dehydrogenase/oxidase C-terminal" evidence="7">
    <location>
        <begin position="232"/>
        <end position="380"/>
    </location>
</feature>
<evidence type="ECO:0000256" key="1">
    <source>
        <dbReference type="ARBA" id="ARBA00001974"/>
    </source>
</evidence>
<keyword evidence="5 6" id="KW-0560">Oxidoreductase</keyword>
<protein>
    <submittedName>
        <fullName evidence="10">Acyl-CoA dehydrogenase</fullName>
    </submittedName>
</protein>
<evidence type="ECO:0000256" key="6">
    <source>
        <dbReference type="RuleBase" id="RU362125"/>
    </source>
</evidence>
<dbReference type="Gene3D" id="1.10.540.10">
    <property type="entry name" value="Acyl-CoA dehydrogenase/oxidase, N-terminal domain"/>
    <property type="match status" value="1"/>
</dbReference>
<dbReference type="InterPro" id="IPR046373">
    <property type="entry name" value="Acyl-CoA_Oxase/DH_mid-dom_sf"/>
</dbReference>
<dbReference type="SUPFAM" id="SSF47203">
    <property type="entry name" value="Acyl-CoA dehydrogenase C-terminal domain-like"/>
    <property type="match status" value="1"/>
</dbReference>
<feature type="domain" description="Acyl-CoA dehydrogenase/oxidase N-terminal" evidence="9">
    <location>
        <begin position="12"/>
        <end position="121"/>
    </location>
</feature>
<dbReference type="InterPro" id="IPR009100">
    <property type="entry name" value="AcylCoA_DH/oxidase_NM_dom_sf"/>
</dbReference>
<sequence>MATIPSPVYDTDHDMFRDSVRKFLEVEALPHHLRWEKQGQVDREIWTKAGEQGFLCPSVPEEYGGVGADYRYHAIVCEEVARVGLSGIGWSLHSDIAVPYIQRYGSQEQKDKYLAKCVSGECIMAIAMTEPGAGSDLQGVKTTAVREGDDYIINGSKTFITNGQMADLVIVVAKTDPSQGAKGTSLFLVEAGTPGFSKGKNLEKVGMKAQDTSELFFQDVRVPASALLGGEGQGFIYLMQDLPQERLAIGNGAIANAEWLIEQTVAYVKDRKAFGQSIASFQNTQFKLAQLHAEVTSARVFLDRCVELHVEEKLDTTTASMVKMLATDLQCKVADECLQLFGGWGYMWEYPVARAFADSRVQRIYGGTNEVMKMIIARDLLMG</sequence>
<dbReference type="Pfam" id="PF00441">
    <property type="entry name" value="Acyl-CoA_dh_1"/>
    <property type="match status" value="1"/>
</dbReference>
<evidence type="ECO:0000313" key="10">
    <source>
        <dbReference type="EMBL" id="TFH67203.1"/>
    </source>
</evidence>
<dbReference type="InterPro" id="IPR006089">
    <property type="entry name" value="Acyl-CoA_DH_CS"/>
</dbReference>
<organism evidence="10 11">
    <name type="scientific">Gammaproteobacteria bacterium LSUCC0057</name>
    <dbReference type="NCBI Taxonomy" id="2559237"/>
    <lineage>
        <taxon>Bacteria</taxon>
        <taxon>Pseudomonadati</taxon>
        <taxon>Pseudomonadota</taxon>
        <taxon>Gammaproteobacteria</taxon>
        <taxon>Cellvibrionales</taxon>
        <taxon>Porticoccaceae</taxon>
        <taxon>SAR92 clade</taxon>
    </lineage>
</organism>
<name>A0A4Y8UIS8_9GAMM</name>
<keyword evidence="4 6" id="KW-0274">FAD</keyword>
<accession>A0A4Y8UIS8</accession>
<dbReference type="InterPro" id="IPR006091">
    <property type="entry name" value="Acyl-CoA_Oxase/DH_mid-dom"/>
</dbReference>
<dbReference type="InterPro" id="IPR009075">
    <property type="entry name" value="AcylCo_DH/oxidase_C"/>
</dbReference>
<dbReference type="InterPro" id="IPR013786">
    <property type="entry name" value="AcylCoA_DH/ox_N"/>
</dbReference>
<evidence type="ECO:0000259" key="9">
    <source>
        <dbReference type="Pfam" id="PF02771"/>
    </source>
</evidence>
<dbReference type="FunFam" id="1.20.140.10:FF:000001">
    <property type="entry name" value="Acyl-CoA dehydrogenase"/>
    <property type="match status" value="1"/>
</dbReference>
<reference evidence="10 11" key="1">
    <citation type="submission" date="2019-03" db="EMBL/GenBank/DDBJ databases">
        <title>Draft genome of Gammaproteobacteria bacterium LSUCC0057, a member of the SAR92 clade.</title>
        <authorList>
            <person name="Lanclos V.C."/>
            <person name="Doiron C."/>
            <person name="Henson M.W."/>
            <person name="Thrash J.C."/>
        </authorList>
    </citation>
    <scope>NUCLEOTIDE SEQUENCE [LARGE SCALE GENOMIC DNA]</scope>
    <source>
        <strain evidence="10 11">LSUCC0057</strain>
    </source>
</reference>
<dbReference type="OrthoDB" id="6138585at2"/>
<gene>
    <name evidence="10" type="ORF">E3W66_09265</name>
</gene>
<evidence type="ECO:0000256" key="4">
    <source>
        <dbReference type="ARBA" id="ARBA00022827"/>
    </source>
</evidence>
<evidence type="ECO:0000259" key="8">
    <source>
        <dbReference type="Pfam" id="PF02770"/>
    </source>
</evidence>
<dbReference type="Proteomes" id="UP000298133">
    <property type="component" value="Unassembled WGS sequence"/>
</dbReference>
<dbReference type="PROSITE" id="PS00072">
    <property type="entry name" value="ACYL_COA_DH_1"/>
    <property type="match status" value="1"/>
</dbReference>
<dbReference type="Gene3D" id="1.20.140.10">
    <property type="entry name" value="Butyryl-CoA Dehydrogenase, subunit A, domain 3"/>
    <property type="match status" value="1"/>
</dbReference>
<comment type="cofactor">
    <cofactor evidence="1 6">
        <name>FAD</name>
        <dbReference type="ChEBI" id="CHEBI:57692"/>
    </cofactor>
</comment>
<dbReference type="PANTHER" id="PTHR43884">
    <property type="entry name" value="ACYL-COA DEHYDROGENASE"/>
    <property type="match status" value="1"/>
</dbReference>
<proteinExistence type="inferred from homology"/>
<dbReference type="Pfam" id="PF02770">
    <property type="entry name" value="Acyl-CoA_dh_M"/>
    <property type="match status" value="1"/>
</dbReference>
<dbReference type="Gene3D" id="2.40.110.10">
    <property type="entry name" value="Butyryl-CoA Dehydrogenase, subunit A, domain 2"/>
    <property type="match status" value="1"/>
</dbReference>
<comment type="similarity">
    <text evidence="2 6">Belongs to the acyl-CoA dehydrogenase family.</text>
</comment>
<evidence type="ECO:0000256" key="5">
    <source>
        <dbReference type="ARBA" id="ARBA00023002"/>
    </source>
</evidence>
<evidence type="ECO:0000313" key="11">
    <source>
        <dbReference type="Proteomes" id="UP000298133"/>
    </source>
</evidence>
<dbReference type="PIRSF" id="PIRSF016578">
    <property type="entry name" value="HsaA"/>
    <property type="match status" value="1"/>
</dbReference>
<dbReference type="PROSITE" id="PS00073">
    <property type="entry name" value="ACYL_COA_DH_2"/>
    <property type="match status" value="1"/>
</dbReference>
<keyword evidence="3 6" id="KW-0285">Flavoprotein</keyword>
<comment type="caution">
    <text evidence="10">The sequence shown here is derived from an EMBL/GenBank/DDBJ whole genome shotgun (WGS) entry which is preliminary data.</text>
</comment>
<evidence type="ECO:0000256" key="3">
    <source>
        <dbReference type="ARBA" id="ARBA00022630"/>
    </source>
</evidence>
<dbReference type="FunFam" id="1.10.540.10:FF:000009">
    <property type="entry name" value="Probable acyl-CoA dehydrogenase"/>
    <property type="match status" value="1"/>
</dbReference>
<dbReference type="InterPro" id="IPR036250">
    <property type="entry name" value="AcylCo_DH-like_C"/>
</dbReference>